<protein>
    <submittedName>
        <fullName evidence="1">Uncharacterized protein</fullName>
    </submittedName>
</protein>
<sequence length="194" mass="21340">MTTLFQTVQSVVIQLNIALQGIQGRASQNNLPPADPIASCHGNYQNLIRTLRGSVRKAADTADFLINNVFRDLLSNGSAEQKRAAIDRFVQSLGSKATSSRNLKHEIERLRNNLLTGAATLHQLSANPAAISNQFITIIDGIQSIDRFYQKVGDICTQVRGQVDQVATMTATIRVETRWLAAVSQDFKAFNPVF</sequence>
<dbReference type="AlphaFoldDB" id="A0AAW0G047"/>
<evidence type="ECO:0000313" key="2">
    <source>
        <dbReference type="Proteomes" id="UP001385951"/>
    </source>
</evidence>
<organism evidence="1 2">
    <name type="scientific">Cerrena zonata</name>
    <dbReference type="NCBI Taxonomy" id="2478898"/>
    <lineage>
        <taxon>Eukaryota</taxon>
        <taxon>Fungi</taxon>
        <taxon>Dikarya</taxon>
        <taxon>Basidiomycota</taxon>
        <taxon>Agaricomycotina</taxon>
        <taxon>Agaricomycetes</taxon>
        <taxon>Polyporales</taxon>
        <taxon>Cerrenaceae</taxon>
        <taxon>Cerrena</taxon>
    </lineage>
</organism>
<dbReference type="Proteomes" id="UP001385951">
    <property type="component" value="Unassembled WGS sequence"/>
</dbReference>
<dbReference type="EMBL" id="JASBNA010000031">
    <property type="protein sequence ID" value="KAK7683283.1"/>
    <property type="molecule type" value="Genomic_DNA"/>
</dbReference>
<accession>A0AAW0G047</accession>
<reference evidence="1 2" key="1">
    <citation type="submission" date="2022-09" db="EMBL/GenBank/DDBJ databases">
        <authorList>
            <person name="Palmer J.M."/>
        </authorList>
    </citation>
    <scope>NUCLEOTIDE SEQUENCE [LARGE SCALE GENOMIC DNA]</scope>
    <source>
        <strain evidence="1 2">DSM 7382</strain>
    </source>
</reference>
<keyword evidence="2" id="KW-1185">Reference proteome</keyword>
<comment type="caution">
    <text evidence="1">The sequence shown here is derived from an EMBL/GenBank/DDBJ whole genome shotgun (WGS) entry which is preliminary data.</text>
</comment>
<evidence type="ECO:0000313" key="1">
    <source>
        <dbReference type="EMBL" id="KAK7683283.1"/>
    </source>
</evidence>
<name>A0AAW0G047_9APHY</name>
<gene>
    <name evidence="1" type="ORF">QCA50_013545</name>
</gene>
<proteinExistence type="predicted"/>